<feature type="region of interest" description="Disordered" evidence="1">
    <location>
        <begin position="54"/>
        <end position="112"/>
    </location>
</feature>
<dbReference type="Proteomes" id="UP000578531">
    <property type="component" value="Unassembled WGS sequence"/>
</dbReference>
<protein>
    <submittedName>
        <fullName evidence="2">Uncharacterized protein</fullName>
    </submittedName>
</protein>
<dbReference type="AlphaFoldDB" id="A0A8H6FL97"/>
<gene>
    <name evidence="2" type="ORF">HO173_011121</name>
</gene>
<evidence type="ECO:0000313" key="2">
    <source>
        <dbReference type="EMBL" id="KAF6230584.1"/>
    </source>
</evidence>
<feature type="compositionally biased region" description="Basic and acidic residues" evidence="1">
    <location>
        <begin position="7"/>
        <end position="28"/>
    </location>
</feature>
<feature type="compositionally biased region" description="Low complexity" evidence="1">
    <location>
        <begin position="61"/>
        <end position="87"/>
    </location>
</feature>
<proteinExistence type="predicted"/>
<dbReference type="GeneID" id="59292765"/>
<comment type="caution">
    <text evidence="2">The sequence shown here is derived from an EMBL/GenBank/DDBJ whole genome shotgun (WGS) entry which is preliminary data.</text>
</comment>
<evidence type="ECO:0000313" key="3">
    <source>
        <dbReference type="Proteomes" id="UP000578531"/>
    </source>
</evidence>
<evidence type="ECO:0000256" key="1">
    <source>
        <dbReference type="SAM" id="MobiDB-lite"/>
    </source>
</evidence>
<keyword evidence="3" id="KW-1185">Reference proteome</keyword>
<dbReference type="EMBL" id="JACCJC010000066">
    <property type="protein sequence ID" value="KAF6230584.1"/>
    <property type="molecule type" value="Genomic_DNA"/>
</dbReference>
<accession>A0A8H6FL97</accession>
<dbReference type="RefSeq" id="XP_037160052.1">
    <property type="nucleotide sequence ID" value="XM_037313003.1"/>
</dbReference>
<feature type="region of interest" description="Disordered" evidence="1">
    <location>
        <begin position="1"/>
        <end position="28"/>
    </location>
</feature>
<feature type="compositionally biased region" description="Low complexity" evidence="1">
    <location>
        <begin position="94"/>
        <end position="112"/>
    </location>
</feature>
<name>A0A8H6FL97_9LECA</name>
<sequence length="129" mass="13783">MATSENNDIKVRNDRRDPISRYSKDIEEDITPVRKLLEEYSKIPPEQVVAHIHAVPEKSTHAPASAASSTSHSPSTPSTRPCSLASEPLPPPSVSSTSAAVSAKTSAASWPTAPAARTFTAPIYTVTKF</sequence>
<organism evidence="2 3">
    <name type="scientific">Letharia columbiana</name>
    <dbReference type="NCBI Taxonomy" id="112416"/>
    <lineage>
        <taxon>Eukaryota</taxon>
        <taxon>Fungi</taxon>
        <taxon>Dikarya</taxon>
        <taxon>Ascomycota</taxon>
        <taxon>Pezizomycotina</taxon>
        <taxon>Lecanoromycetes</taxon>
        <taxon>OSLEUM clade</taxon>
        <taxon>Lecanoromycetidae</taxon>
        <taxon>Lecanorales</taxon>
        <taxon>Lecanorineae</taxon>
        <taxon>Parmeliaceae</taxon>
        <taxon>Letharia</taxon>
    </lineage>
</organism>
<reference evidence="2 3" key="1">
    <citation type="journal article" date="2020" name="Genomics">
        <title>Complete, high-quality genomes from long-read metagenomic sequencing of two wolf lichen thalli reveals enigmatic genome architecture.</title>
        <authorList>
            <person name="McKenzie S.K."/>
            <person name="Walston R.F."/>
            <person name="Allen J.L."/>
        </authorList>
    </citation>
    <scope>NUCLEOTIDE SEQUENCE [LARGE SCALE GENOMIC DNA]</scope>
    <source>
        <strain evidence="2">WasteWater2</strain>
    </source>
</reference>